<reference evidence="7" key="1">
    <citation type="submission" date="2022-03" db="EMBL/GenBank/DDBJ databases">
        <title>Streptomyces 7R015 and 7R016 isolated from Barleria lupulina in Thailand.</title>
        <authorList>
            <person name="Kanchanasin P."/>
            <person name="Phongsopitanun W."/>
            <person name="Tanasupawat S."/>
        </authorList>
    </citation>
    <scope>NUCLEOTIDE SEQUENCE</scope>
    <source>
        <strain evidence="7">7R015</strain>
    </source>
</reference>
<evidence type="ECO:0000256" key="1">
    <source>
        <dbReference type="ARBA" id="ARBA00005896"/>
    </source>
</evidence>
<evidence type="ECO:0000259" key="6">
    <source>
        <dbReference type="Pfam" id="PF02668"/>
    </source>
</evidence>
<proteinExistence type="inferred from homology"/>
<keyword evidence="5" id="KW-0408">Iron</keyword>
<dbReference type="RefSeq" id="WP_242767574.1">
    <property type="nucleotide sequence ID" value="NZ_JALDAY010000007.1"/>
</dbReference>
<comment type="caution">
    <text evidence="7">The sequence shown here is derived from an EMBL/GenBank/DDBJ whole genome shotgun (WGS) entry which is preliminary data.</text>
</comment>
<comment type="similarity">
    <text evidence="1">Belongs to the TfdA dioxygenase family.</text>
</comment>
<protein>
    <submittedName>
        <fullName evidence="7">TauD/TfdA family dioxygenase</fullName>
    </submittedName>
</protein>
<evidence type="ECO:0000256" key="4">
    <source>
        <dbReference type="ARBA" id="ARBA00023002"/>
    </source>
</evidence>
<evidence type="ECO:0000313" key="8">
    <source>
        <dbReference type="Proteomes" id="UP001165269"/>
    </source>
</evidence>
<dbReference type="PANTHER" id="PTHR30468:SF1">
    <property type="entry name" value="ALPHA-KETOGLUTARATE-DEPENDENT SULFONATE DIOXYGENASE"/>
    <property type="match status" value="1"/>
</dbReference>
<keyword evidence="3 7" id="KW-0223">Dioxygenase</keyword>
<dbReference type="PANTHER" id="PTHR30468">
    <property type="entry name" value="ALPHA-KETOGLUTARATE-DEPENDENT SULFONATE DIOXYGENASE"/>
    <property type="match status" value="1"/>
</dbReference>
<dbReference type="Pfam" id="PF02668">
    <property type="entry name" value="TauD"/>
    <property type="match status" value="1"/>
</dbReference>
<dbReference type="InterPro" id="IPR003819">
    <property type="entry name" value="TauD/TfdA-like"/>
</dbReference>
<dbReference type="InterPro" id="IPR042098">
    <property type="entry name" value="TauD-like_sf"/>
</dbReference>
<accession>A0ABS9YCP7</accession>
<sequence length="278" mass="30787">MPVTVTEPTPTTGVEITGLSGSRLVDRGVAEECLAALERRGVVIYREADIDDDDLVAFSRLLGEVVPLPMGGHPTHREIQRITRDPSKSPLAAYRESTFHWHIDGTTEQVPNKTTLLTARQISGDGDGDTAFANTFAAYEALPEVERKELDGLRVVHSFAASQLLVTPDPSPKERAAWDRNPSREHPLVWTRRSGRKSLLIGATAGEVVGRSAAEGRRLLDRLLDHATRPEFTLRHRWRQGDLVIWDNTGMLHRALPYGRASARLMHRTSLLGEEAVA</sequence>
<dbReference type="Proteomes" id="UP001165269">
    <property type="component" value="Unassembled WGS sequence"/>
</dbReference>
<dbReference type="Gene3D" id="3.60.130.10">
    <property type="entry name" value="Clavaminate synthase-like"/>
    <property type="match status" value="1"/>
</dbReference>
<gene>
    <name evidence="7" type="ORF">MQP27_24695</name>
</gene>
<organism evidence="7 8">
    <name type="scientific">Streptomyces cylindrosporus</name>
    <dbReference type="NCBI Taxonomy" id="2927583"/>
    <lineage>
        <taxon>Bacteria</taxon>
        <taxon>Bacillati</taxon>
        <taxon>Actinomycetota</taxon>
        <taxon>Actinomycetes</taxon>
        <taxon>Kitasatosporales</taxon>
        <taxon>Streptomycetaceae</taxon>
        <taxon>Streptomyces</taxon>
    </lineage>
</organism>
<evidence type="ECO:0000313" key="7">
    <source>
        <dbReference type="EMBL" id="MCI3274300.1"/>
    </source>
</evidence>
<dbReference type="InterPro" id="IPR051323">
    <property type="entry name" value="AtsK-like"/>
</dbReference>
<feature type="domain" description="TauD/TfdA-like" evidence="6">
    <location>
        <begin position="7"/>
        <end position="269"/>
    </location>
</feature>
<name>A0ABS9YCP7_9ACTN</name>
<evidence type="ECO:0000256" key="2">
    <source>
        <dbReference type="ARBA" id="ARBA00022723"/>
    </source>
</evidence>
<evidence type="ECO:0000256" key="3">
    <source>
        <dbReference type="ARBA" id="ARBA00022964"/>
    </source>
</evidence>
<dbReference type="EMBL" id="JALDAY010000007">
    <property type="protein sequence ID" value="MCI3274300.1"/>
    <property type="molecule type" value="Genomic_DNA"/>
</dbReference>
<keyword evidence="8" id="KW-1185">Reference proteome</keyword>
<evidence type="ECO:0000256" key="5">
    <source>
        <dbReference type="ARBA" id="ARBA00023004"/>
    </source>
</evidence>
<keyword evidence="4" id="KW-0560">Oxidoreductase</keyword>
<keyword evidence="2" id="KW-0479">Metal-binding</keyword>
<dbReference type="GO" id="GO:0051213">
    <property type="term" value="F:dioxygenase activity"/>
    <property type="evidence" value="ECO:0007669"/>
    <property type="project" value="UniProtKB-KW"/>
</dbReference>
<dbReference type="SUPFAM" id="SSF51197">
    <property type="entry name" value="Clavaminate synthase-like"/>
    <property type="match status" value="1"/>
</dbReference>